<dbReference type="Pfam" id="PF00395">
    <property type="entry name" value="SLH"/>
    <property type="match status" value="3"/>
</dbReference>
<evidence type="ECO:0000259" key="2">
    <source>
        <dbReference type="PROSITE" id="PS51272"/>
    </source>
</evidence>
<dbReference type="PANTHER" id="PTHR43308">
    <property type="entry name" value="OUTER MEMBRANE PROTEIN ALPHA-RELATED"/>
    <property type="match status" value="1"/>
</dbReference>
<proteinExistence type="predicted"/>
<dbReference type="InterPro" id="IPR051465">
    <property type="entry name" value="Cell_Envelope_Struct_Comp"/>
</dbReference>
<dbReference type="Proteomes" id="UP001526143">
    <property type="component" value="Unassembled WGS sequence"/>
</dbReference>
<comment type="caution">
    <text evidence="3">The sequence shown here is derived from an EMBL/GenBank/DDBJ whole genome shotgun (WGS) entry which is preliminary data.</text>
</comment>
<dbReference type="InterPro" id="IPR001119">
    <property type="entry name" value="SLH_dom"/>
</dbReference>
<feature type="transmembrane region" description="Helical" evidence="1">
    <location>
        <begin position="20"/>
        <end position="39"/>
    </location>
</feature>
<accession>A0ABT3B6E4</accession>
<dbReference type="PANTHER" id="PTHR43308:SF5">
    <property type="entry name" value="S-LAYER PROTEIN _ PEPTIDOGLYCAN ENDO-BETA-N-ACETYLGLUCOSAMINIDASE"/>
    <property type="match status" value="1"/>
</dbReference>
<dbReference type="RefSeq" id="WP_263748591.1">
    <property type="nucleotide sequence ID" value="NZ_JAOWRF010000369.1"/>
</dbReference>
<keyword evidence="4" id="KW-1185">Reference proteome</keyword>
<organism evidence="3 4">
    <name type="scientific">Plectonema radiosum NIES-515</name>
    <dbReference type="NCBI Taxonomy" id="2986073"/>
    <lineage>
        <taxon>Bacteria</taxon>
        <taxon>Bacillati</taxon>
        <taxon>Cyanobacteriota</taxon>
        <taxon>Cyanophyceae</taxon>
        <taxon>Oscillatoriophycideae</taxon>
        <taxon>Oscillatoriales</taxon>
        <taxon>Microcoleaceae</taxon>
        <taxon>Plectonema</taxon>
    </lineage>
</organism>
<feature type="domain" description="SLH" evidence="2">
    <location>
        <begin position="208"/>
        <end position="267"/>
    </location>
</feature>
<gene>
    <name evidence="3" type="ORF">OGM63_25930</name>
</gene>
<dbReference type="PROSITE" id="PS51272">
    <property type="entry name" value="SLH"/>
    <property type="match status" value="3"/>
</dbReference>
<reference evidence="3 4" key="1">
    <citation type="submission" date="2022-10" db="EMBL/GenBank/DDBJ databases">
        <title>Identification of biosynthetic pathway for the production of the potent trypsin inhibitor radiosumin.</title>
        <authorList>
            <person name="Fewer D.P."/>
            <person name="Delbaje E."/>
            <person name="Ouyang X."/>
            <person name="Agostino P.D."/>
            <person name="Wahlsten M."/>
            <person name="Jokela J."/>
            <person name="Permi P."/>
            <person name="Haapaniemi E."/>
            <person name="Koistinen H."/>
        </authorList>
    </citation>
    <scope>NUCLEOTIDE SEQUENCE [LARGE SCALE GENOMIC DNA]</scope>
    <source>
        <strain evidence="3 4">NIES-515</strain>
    </source>
</reference>
<sequence length="351" mass="37976">MTNTPNDPESSQRNALGFDEFIAILVAFATIGAVLFWAFSRKDSGWNFSVLPSPSPSASVAVPPTTQIQPNANSNLNTVPPLAPPVTVNEPTLVNPSPGAIPTLILPFPVAPAAPPQVQLSPSPNITEPFRVVTPSEQKSTIPPPIAFSDVPQDFWARRFINVLSSRGIIKGFPDYSFRPNQPVTRAEFAAILEEAFNNKLATNAIAFNDIPSNYWANPAIKQAINTGFLKGYPDKTFKPDQKIPRVQVIVALVSGLNLKEPTSGDKTLSVFKDAKDIPNYAIGKTAAATANNLVVNYPDPNTFAPNREATRGEVAAMVHQALVRMGRLQPIQSENIVRSQQPLPTRVSPQ</sequence>
<evidence type="ECO:0000313" key="4">
    <source>
        <dbReference type="Proteomes" id="UP001526143"/>
    </source>
</evidence>
<name>A0ABT3B6E4_9CYAN</name>
<keyword evidence="1" id="KW-0812">Transmembrane</keyword>
<keyword evidence="1" id="KW-1133">Transmembrane helix</keyword>
<dbReference type="EMBL" id="JAOWRF010000369">
    <property type="protein sequence ID" value="MCV3216904.1"/>
    <property type="molecule type" value="Genomic_DNA"/>
</dbReference>
<feature type="domain" description="SLH" evidence="2">
    <location>
        <begin position="144"/>
        <end position="207"/>
    </location>
</feature>
<keyword evidence="1" id="KW-0472">Membrane</keyword>
<evidence type="ECO:0000256" key="1">
    <source>
        <dbReference type="SAM" id="Phobius"/>
    </source>
</evidence>
<feature type="domain" description="SLH" evidence="2">
    <location>
        <begin position="269"/>
        <end position="333"/>
    </location>
</feature>
<protein>
    <submittedName>
        <fullName evidence="3">S-layer homology domain-containing protein</fullName>
    </submittedName>
</protein>
<evidence type="ECO:0000313" key="3">
    <source>
        <dbReference type="EMBL" id="MCV3216904.1"/>
    </source>
</evidence>